<feature type="domain" description="MULE transposase" evidence="1">
    <location>
        <begin position="169"/>
        <end position="265"/>
    </location>
</feature>
<dbReference type="GeneID" id="120259902"/>
<accession>A0AB40B7S0</accession>
<protein>
    <submittedName>
        <fullName evidence="3">Uncharacterized protein LOC120259902</fullName>
    </submittedName>
</protein>
<dbReference type="RefSeq" id="XP_039123296.1">
    <property type="nucleotide sequence ID" value="XM_039267362.1"/>
</dbReference>
<organism evidence="2 3">
    <name type="scientific">Dioscorea cayennensis subsp. rotundata</name>
    <name type="common">White Guinea yam</name>
    <name type="synonym">Dioscorea rotundata</name>
    <dbReference type="NCBI Taxonomy" id="55577"/>
    <lineage>
        <taxon>Eukaryota</taxon>
        <taxon>Viridiplantae</taxon>
        <taxon>Streptophyta</taxon>
        <taxon>Embryophyta</taxon>
        <taxon>Tracheophyta</taxon>
        <taxon>Spermatophyta</taxon>
        <taxon>Magnoliopsida</taxon>
        <taxon>Liliopsida</taxon>
        <taxon>Dioscoreales</taxon>
        <taxon>Dioscoreaceae</taxon>
        <taxon>Dioscorea</taxon>
    </lineage>
</organism>
<sequence>MVIVFSPNRILLRRSVLVGLPIDMMVPLYKYTAEECQWRVHASKEGIHDVFRLKTMQATHICGGGIGTTSHPKARKKWVSEHVKHKLKETLLYRAVDLQKDILHDHSVRLPYKRAWMGKKVVRSVIYGCEVSSYDLLLWYAYKVFETNPGSIVTIDKDVGFKHGCKPLLFIDGTHLLAKYGGILLGAMAKDGNDGLFHVAFAIVDNEIDENWTWFLATLGEALYGQDTYDKIITFISDRSKGLVNTVMRVFPSSPHGYCLRHLEANFIKTNSSLGKAL</sequence>
<gene>
    <name evidence="3" type="primary">LOC120259902</name>
</gene>
<name>A0AB40B7S0_DIOCR</name>
<evidence type="ECO:0000313" key="2">
    <source>
        <dbReference type="Proteomes" id="UP001515500"/>
    </source>
</evidence>
<evidence type="ECO:0000313" key="3">
    <source>
        <dbReference type="RefSeq" id="XP_039123296.1"/>
    </source>
</evidence>
<dbReference type="AlphaFoldDB" id="A0AB40B7S0"/>
<dbReference type="InterPro" id="IPR018289">
    <property type="entry name" value="MULE_transposase_dom"/>
</dbReference>
<proteinExistence type="predicted"/>
<reference evidence="3" key="1">
    <citation type="submission" date="2025-08" db="UniProtKB">
        <authorList>
            <consortium name="RefSeq"/>
        </authorList>
    </citation>
    <scope>IDENTIFICATION</scope>
</reference>
<dbReference type="Proteomes" id="UP001515500">
    <property type="component" value="Chromosome 5"/>
</dbReference>
<keyword evidence="2" id="KW-1185">Reference proteome</keyword>
<dbReference type="Pfam" id="PF10551">
    <property type="entry name" value="MULE"/>
    <property type="match status" value="1"/>
</dbReference>
<dbReference type="PANTHER" id="PTHR31973">
    <property type="entry name" value="POLYPROTEIN, PUTATIVE-RELATED"/>
    <property type="match status" value="1"/>
</dbReference>
<dbReference type="PANTHER" id="PTHR31973:SF166">
    <property type="entry name" value="OS10G0104700 PROTEIN"/>
    <property type="match status" value="1"/>
</dbReference>
<evidence type="ECO:0000259" key="1">
    <source>
        <dbReference type="Pfam" id="PF10551"/>
    </source>
</evidence>